<gene>
    <name evidence="1" type="ORF">M3P19_10750</name>
</gene>
<dbReference type="EMBL" id="JAMFMA010000002">
    <property type="protein sequence ID" value="MCL6274493.1"/>
    <property type="molecule type" value="Genomic_DNA"/>
</dbReference>
<dbReference type="Gene3D" id="3.10.450.50">
    <property type="match status" value="1"/>
</dbReference>
<dbReference type="PROSITE" id="PS51257">
    <property type="entry name" value="PROKAR_LIPOPROTEIN"/>
    <property type="match status" value="1"/>
</dbReference>
<reference evidence="1 2" key="1">
    <citation type="submission" date="2022-05" db="EMBL/GenBank/DDBJ databases">
        <authorList>
            <person name="Park J.-S."/>
        </authorList>
    </citation>
    <scope>NUCLEOTIDE SEQUENCE [LARGE SCALE GENOMIC DNA]</scope>
    <source>
        <strain evidence="1 2">2012CJ35-5</strain>
    </source>
</reference>
<evidence type="ECO:0000313" key="1">
    <source>
        <dbReference type="EMBL" id="MCL6274493.1"/>
    </source>
</evidence>
<name>A0ABT0PSY0_9FLAO</name>
<dbReference type="SUPFAM" id="SSF54427">
    <property type="entry name" value="NTF2-like"/>
    <property type="match status" value="1"/>
</dbReference>
<dbReference type="InterPro" id="IPR032710">
    <property type="entry name" value="NTF2-like_dom_sf"/>
</dbReference>
<evidence type="ECO:0000313" key="2">
    <source>
        <dbReference type="Proteomes" id="UP001203607"/>
    </source>
</evidence>
<accession>A0ABT0PSY0</accession>
<dbReference type="Proteomes" id="UP001203607">
    <property type="component" value="Unassembled WGS sequence"/>
</dbReference>
<protein>
    <submittedName>
        <fullName evidence="1">Nuclear transport factor 2 family protein</fullName>
    </submittedName>
</protein>
<dbReference type="RefSeq" id="WP_249657670.1">
    <property type="nucleotide sequence ID" value="NZ_JAMFMA010000002.1"/>
</dbReference>
<proteinExistence type="predicted"/>
<keyword evidence="2" id="KW-1185">Reference proteome</keyword>
<sequence>MNLKIVIFSLILVGCQPDDPTNIKNVNFEKDQSTLFEMIALREKAMLEENIESIMPQFTEDATWINSQGYLFEGKKEMEKFHRMFAENDSLDYYYETGAPKIRFLDESNALAYYSWKMFWFKKEQPTDTTYREIGLMTLSAQRKHDGWKWVAVTNQHTPWFYPKIEAVQVD</sequence>
<organism evidence="1 2">
    <name type="scientific">Flagellimonas spongiicola</name>
    <dbReference type="NCBI Taxonomy" id="2942208"/>
    <lineage>
        <taxon>Bacteria</taxon>
        <taxon>Pseudomonadati</taxon>
        <taxon>Bacteroidota</taxon>
        <taxon>Flavobacteriia</taxon>
        <taxon>Flavobacteriales</taxon>
        <taxon>Flavobacteriaceae</taxon>
        <taxon>Flagellimonas</taxon>
    </lineage>
</organism>
<comment type="caution">
    <text evidence="1">The sequence shown here is derived from an EMBL/GenBank/DDBJ whole genome shotgun (WGS) entry which is preliminary data.</text>
</comment>